<comment type="caution">
    <text evidence="1">The sequence shown here is derived from an EMBL/GenBank/DDBJ whole genome shotgun (WGS) entry which is preliminary data.</text>
</comment>
<gene>
    <name evidence="1" type="ORF">AS031_01280</name>
</gene>
<dbReference type="Gene3D" id="2.60.120.560">
    <property type="entry name" value="Exo-inulinase, domain 1"/>
    <property type="match status" value="1"/>
</dbReference>
<sequence>MLLGVTIVLVGSIATAVVLSQRDTGPWSDGEIHGRWTVMYTGYGEVSGHDEEVVLEPKSAASEDITHGGLVHTTRSYMDPTFEVTVHTEFQVRDGPPNGWEVGWVLWNLSDDEHFYAVALKPNGWEISKQDPVYPGKQRFITTGVEPQFPIGQDYRVRVEHDWPRMTVSVGGRVLATITDDERPYRGGTIGLYTEDARVRFSDLDILDAASD</sequence>
<organism evidence="1 2">
    <name type="scientific">Pseudarthrobacter enclensis</name>
    <dbReference type="NCBI Taxonomy" id="993070"/>
    <lineage>
        <taxon>Bacteria</taxon>
        <taxon>Bacillati</taxon>
        <taxon>Actinomycetota</taxon>
        <taxon>Actinomycetes</taxon>
        <taxon>Micrococcales</taxon>
        <taxon>Micrococcaceae</taxon>
        <taxon>Pseudarthrobacter</taxon>
    </lineage>
</organism>
<proteinExistence type="predicted"/>
<dbReference type="EMBL" id="LNQM01000001">
    <property type="protein sequence ID" value="KSU79339.1"/>
    <property type="molecule type" value="Genomic_DNA"/>
</dbReference>
<evidence type="ECO:0000313" key="1">
    <source>
        <dbReference type="EMBL" id="KSU79339.1"/>
    </source>
</evidence>
<keyword evidence="2" id="KW-1185">Reference proteome</keyword>
<reference evidence="1 2" key="1">
    <citation type="journal article" date="2014" name="Arch. Microbiol.">
        <title>Arthrobacter enclensis sp. nov., isolated from sediment sample.</title>
        <authorList>
            <person name="Dastager S.G."/>
            <person name="Liu Q."/>
            <person name="Tang S.K."/>
            <person name="Krishnamurthi S."/>
            <person name="Lee J.C."/>
            <person name="Li W.J."/>
        </authorList>
    </citation>
    <scope>NUCLEOTIDE SEQUENCE [LARGE SCALE GENOMIC DNA]</scope>
    <source>
        <strain evidence="1 2">NIO-1008</strain>
    </source>
</reference>
<accession>A0A0V8IX43</accession>
<evidence type="ECO:0000313" key="2">
    <source>
        <dbReference type="Proteomes" id="UP000053199"/>
    </source>
</evidence>
<protein>
    <submittedName>
        <fullName evidence="1">Calcium-binding protein</fullName>
    </submittedName>
</protein>
<dbReference type="STRING" id="993070.AS031_01280"/>
<dbReference type="OrthoDB" id="8434516at2"/>
<dbReference type="Proteomes" id="UP000053199">
    <property type="component" value="Unassembled WGS sequence"/>
</dbReference>
<name>A0A0V8IX43_9MICC</name>
<dbReference type="AlphaFoldDB" id="A0A0V8IX43"/>